<reference evidence="2 4" key="1">
    <citation type="submission" date="2016-07" db="EMBL/GenBank/DDBJ databases">
        <authorList>
            <person name="Jeong J.-J."/>
            <person name="Kim D.W."/>
            <person name="Sang M.K."/>
            <person name="Choi I.-G."/>
            <person name="Kim K.D."/>
        </authorList>
    </citation>
    <scope>NUCLEOTIDE SEQUENCE [LARGE SCALE GENOMIC DNA]</scope>
    <source>
        <strain evidence="2 4">C-26</strain>
    </source>
</reference>
<evidence type="ECO:0000313" key="5">
    <source>
        <dbReference type="Proteomes" id="UP000184069"/>
    </source>
</evidence>
<name>A0A1M7BHQ1_9FLAO</name>
<feature type="transmembrane region" description="Helical" evidence="1">
    <location>
        <begin position="299"/>
        <end position="317"/>
    </location>
</feature>
<feature type="transmembrane region" description="Helical" evidence="1">
    <location>
        <begin position="39"/>
        <end position="59"/>
    </location>
</feature>
<dbReference type="STRING" id="1423959.SAMN05444407_104390"/>
<evidence type="ECO:0000313" key="3">
    <source>
        <dbReference type="EMBL" id="SHL54477.1"/>
    </source>
</evidence>
<feature type="transmembrane region" description="Helical" evidence="1">
    <location>
        <begin position="260"/>
        <end position="279"/>
    </location>
</feature>
<protein>
    <recommendedName>
        <fullName evidence="6">Dolichyl-phosphate-mannose-protein mannosyltransferase</fullName>
    </recommendedName>
</protein>
<reference evidence="3 5" key="2">
    <citation type="submission" date="2016-11" db="EMBL/GenBank/DDBJ databases">
        <authorList>
            <person name="Jaros S."/>
            <person name="Januszkiewicz K."/>
            <person name="Wedrychowicz H."/>
        </authorList>
    </citation>
    <scope>NUCLEOTIDE SEQUENCE [LARGE SCALE GENOMIC DNA]</scope>
    <source>
        <strain evidence="3 5">DSM 27621</strain>
    </source>
</reference>
<feature type="transmembrane region" description="Helical" evidence="1">
    <location>
        <begin position="353"/>
        <end position="372"/>
    </location>
</feature>
<keyword evidence="4" id="KW-1185">Reference proteome</keyword>
<keyword evidence="1" id="KW-1133">Transmembrane helix</keyword>
<organism evidence="3 5">
    <name type="scientific">Chryseobacterium contaminans</name>
    <dbReference type="NCBI Taxonomy" id="1423959"/>
    <lineage>
        <taxon>Bacteria</taxon>
        <taxon>Pseudomonadati</taxon>
        <taxon>Bacteroidota</taxon>
        <taxon>Flavobacteriia</taxon>
        <taxon>Flavobacteriales</taxon>
        <taxon>Weeksellaceae</taxon>
        <taxon>Chryseobacterium group</taxon>
        <taxon>Chryseobacterium</taxon>
    </lineage>
</organism>
<keyword evidence="1" id="KW-0472">Membrane</keyword>
<dbReference type="EMBL" id="MAYF01000323">
    <property type="protein sequence ID" value="OCA76646.1"/>
    <property type="molecule type" value="Genomic_DNA"/>
</dbReference>
<feature type="transmembrane region" description="Helical" evidence="1">
    <location>
        <begin position="136"/>
        <end position="164"/>
    </location>
</feature>
<feature type="transmembrane region" description="Helical" evidence="1">
    <location>
        <begin position="324"/>
        <end position="341"/>
    </location>
</feature>
<evidence type="ECO:0008006" key="6">
    <source>
        <dbReference type="Google" id="ProtNLM"/>
    </source>
</evidence>
<feature type="transmembrane region" description="Helical" evidence="1">
    <location>
        <begin position="223"/>
        <end position="248"/>
    </location>
</feature>
<feature type="transmembrane region" description="Helical" evidence="1">
    <location>
        <begin position="185"/>
        <end position="211"/>
    </location>
</feature>
<feature type="transmembrane region" description="Helical" evidence="1">
    <location>
        <begin position="71"/>
        <end position="91"/>
    </location>
</feature>
<keyword evidence="1" id="KW-0812">Transmembrane</keyword>
<dbReference type="OrthoDB" id="1327677at2"/>
<dbReference type="Proteomes" id="UP000093508">
    <property type="component" value="Unassembled WGS sequence"/>
</dbReference>
<dbReference type="EMBL" id="FRBM01000004">
    <property type="protein sequence ID" value="SHL54477.1"/>
    <property type="molecule type" value="Genomic_DNA"/>
</dbReference>
<dbReference type="Proteomes" id="UP000184069">
    <property type="component" value="Unassembled WGS sequence"/>
</dbReference>
<proteinExistence type="predicted"/>
<sequence>MERLLTTKLNKPISVILFILYTAINLSFLIKYGVRQSVIPIYVLVAVFIIVHFLIFKYSSKVFSKLAEKPFMLKVFIVVIALVYIGLAHILKDPYKLNIDRWQTMEYSLRHWLHGKYIYDTKNFVGNYPSYLPGQLLVAVIFFFLGNVGYLQVAAFLLFCYAIIKEFKNGEVKWTGIFLFAISLSYIYEVVCKSDLISSFIIVSVFILYWHRKFERDYFKNPFLLGLLLGFICLTRSVVIIPLILFLMKPFLASKMSDKVKVGTGFIITFSILLATVLLPAKDLDYILKYNPLQLQGQANKYVTLFFLLATVILAFYVKRVEQVFYFSSVIIFAMMGAYIVETIMRGWTFDYMNVSYLATALPFCIIGFCYTKQKSIQ</sequence>
<gene>
    <name evidence="2" type="ORF">BBH99_02755</name>
    <name evidence="3" type="ORF">SAMN05444407_104390</name>
</gene>
<evidence type="ECO:0000313" key="4">
    <source>
        <dbReference type="Proteomes" id="UP000093508"/>
    </source>
</evidence>
<evidence type="ECO:0000313" key="2">
    <source>
        <dbReference type="EMBL" id="OCA76646.1"/>
    </source>
</evidence>
<dbReference type="AlphaFoldDB" id="A0A1M7BHQ1"/>
<dbReference type="RefSeq" id="WP_066698691.1">
    <property type="nucleotide sequence ID" value="NZ_FRBM01000004.1"/>
</dbReference>
<accession>A0A1M7BHQ1</accession>
<evidence type="ECO:0000256" key="1">
    <source>
        <dbReference type="SAM" id="Phobius"/>
    </source>
</evidence>
<feature type="transmembrane region" description="Helical" evidence="1">
    <location>
        <begin position="12"/>
        <end position="33"/>
    </location>
</feature>